<evidence type="ECO:0000256" key="6">
    <source>
        <dbReference type="ARBA" id="ARBA00049011"/>
    </source>
</evidence>
<dbReference type="PROSITE" id="PS50850">
    <property type="entry name" value="MFS"/>
    <property type="match status" value="1"/>
</dbReference>
<reference evidence="9" key="1">
    <citation type="submission" date="2019-10" db="EMBL/GenBank/DDBJ databases">
        <authorList>
            <person name="Zhang R."/>
            <person name="Pan Y."/>
            <person name="Wang J."/>
            <person name="Ma R."/>
            <person name="Yu S."/>
        </authorList>
    </citation>
    <scope>NUCLEOTIDE SEQUENCE</scope>
    <source>
        <strain evidence="9">LA-IB0</strain>
        <tissue evidence="9">Leaf</tissue>
    </source>
</reference>
<feature type="transmembrane region" description="Helical" evidence="7">
    <location>
        <begin position="6"/>
        <end position="26"/>
    </location>
</feature>
<gene>
    <name evidence="9" type="ORF">BUALT_Bualt12G0142800</name>
</gene>
<dbReference type="GO" id="GO:0016020">
    <property type="term" value="C:membrane"/>
    <property type="evidence" value="ECO:0007669"/>
    <property type="project" value="UniProtKB-SubCell"/>
</dbReference>
<dbReference type="PANTHER" id="PTHR24064">
    <property type="entry name" value="SOLUTE CARRIER FAMILY 22 MEMBER"/>
    <property type="match status" value="1"/>
</dbReference>
<dbReference type="AlphaFoldDB" id="A0AAV6WQ65"/>
<dbReference type="GO" id="GO:0022857">
    <property type="term" value="F:transmembrane transporter activity"/>
    <property type="evidence" value="ECO:0007669"/>
    <property type="project" value="InterPro"/>
</dbReference>
<feature type="transmembrane region" description="Helical" evidence="7">
    <location>
        <begin position="38"/>
        <end position="64"/>
    </location>
</feature>
<comment type="similarity">
    <text evidence="5">Belongs to the major facilitator superfamily. Phosphate:H(+) symporter (TC 2.A.1.9) family.</text>
</comment>
<dbReference type="Gene3D" id="1.20.1250.20">
    <property type="entry name" value="MFS general substrate transporter like domains"/>
    <property type="match status" value="1"/>
</dbReference>
<name>A0AAV6WQ65_9LAMI</name>
<evidence type="ECO:0000256" key="2">
    <source>
        <dbReference type="ARBA" id="ARBA00022692"/>
    </source>
</evidence>
<evidence type="ECO:0000256" key="7">
    <source>
        <dbReference type="SAM" id="Phobius"/>
    </source>
</evidence>
<sequence>MATLCYFRFWIGFGIGGDYPLSATIISEYANKQTRGAFIAVVLAMQGFRILTSGNVALIVSAAFDQTYKAPLYQQNAIASIVLQANYIWRFILMFGAMPGQ</sequence>
<keyword evidence="4 7" id="KW-0472">Membrane</keyword>
<dbReference type="InterPro" id="IPR020846">
    <property type="entry name" value="MFS_dom"/>
</dbReference>
<keyword evidence="2 7" id="KW-0812">Transmembrane</keyword>
<dbReference type="Proteomes" id="UP000826271">
    <property type="component" value="Unassembled WGS sequence"/>
</dbReference>
<evidence type="ECO:0000256" key="5">
    <source>
        <dbReference type="ARBA" id="ARBA00044504"/>
    </source>
</evidence>
<dbReference type="InterPro" id="IPR005828">
    <property type="entry name" value="MFS_sugar_transport-like"/>
</dbReference>
<accession>A0AAV6WQ65</accession>
<organism evidence="9 10">
    <name type="scientific">Buddleja alternifolia</name>
    <dbReference type="NCBI Taxonomy" id="168488"/>
    <lineage>
        <taxon>Eukaryota</taxon>
        <taxon>Viridiplantae</taxon>
        <taxon>Streptophyta</taxon>
        <taxon>Embryophyta</taxon>
        <taxon>Tracheophyta</taxon>
        <taxon>Spermatophyta</taxon>
        <taxon>Magnoliopsida</taxon>
        <taxon>eudicotyledons</taxon>
        <taxon>Gunneridae</taxon>
        <taxon>Pentapetalae</taxon>
        <taxon>asterids</taxon>
        <taxon>lamiids</taxon>
        <taxon>Lamiales</taxon>
        <taxon>Scrophulariaceae</taxon>
        <taxon>Buddlejeae</taxon>
        <taxon>Buddleja</taxon>
    </lineage>
</organism>
<comment type="caution">
    <text evidence="9">The sequence shown here is derived from an EMBL/GenBank/DDBJ whole genome shotgun (WGS) entry which is preliminary data.</text>
</comment>
<keyword evidence="10" id="KW-1185">Reference proteome</keyword>
<evidence type="ECO:0000259" key="8">
    <source>
        <dbReference type="PROSITE" id="PS50850"/>
    </source>
</evidence>
<comment type="catalytic activity">
    <reaction evidence="6">
        <text>phosphate(in) + H(+)(in) = phosphate(out) + H(+)(out)</text>
        <dbReference type="Rhea" id="RHEA:29939"/>
        <dbReference type="ChEBI" id="CHEBI:15378"/>
        <dbReference type="ChEBI" id="CHEBI:43474"/>
    </reaction>
    <physiologicalReaction direction="right-to-left" evidence="6">
        <dbReference type="Rhea" id="RHEA:29941"/>
    </physiologicalReaction>
</comment>
<dbReference type="EMBL" id="WHWC01000012">
    <property type="protein sequence ID" value="KAG8373166.1"/>
    <property type="molecule type" value="Genomic_DNA"/>
</dbReference>
<proteinExistence type="inferred from homology"/>
<evidence type="ECO:0000256" key="3">
    <source>
        <dbReference type="ARBA" id="ARBA00022989"/>
    </source>
</evidence>
<protein>
    <recommendedName>
        <fullName evidence="8">Major facilitator superfamily (MFS) profile domain-containing protein</fullName>
    </recommendedName>
</protein>
<feature type="domain" description="Major facilitator superfamily (MFS) profile" evidence="8">
    <location>
        <begin position="1"/>
        <end position="101"/>
    </location>
</feature>
<comment type="subcellular location">
    <subcellularLocation>
        <location evidence="1">Membrane</location>
        <topology evidence="1">Multi-pass membrane protein</topology>
    </subcellularLocation>
</comment>
<evidence type="ECO:0000313" key="9">
    <source>
        <dbReference type="EMBL" id="KAG8373166.1"/>
    </source>
</evidence>
<keyword evidence="3 7" id="KW-1133">Transmembrane helix</keyword>
<evidence type="ECO:0000256" key="4">
    <source>
        <dbReference type="ARBA" id="ARBA00023136"/>
    </source>
</evidence>
<feature type="transmembrane region" description="Helical" evidence="7">
    <location>
        <begin position="76"/>
        <end position="98"/>
    </location>
</feature>
<dbReference type="Pfam" id="PF00083">
    <property type="entry name" value="Sugar_tr"/>
    <property type="match status" value="1"/>
</dbReference>
<evidence type="ECO:0000313" key="10">
    <source>
        <dbReference type="Proteomes" id="UP000826271"/>
    </source>
</evidence>
<dbReference type="InterPro" id="IPR036259">
    <property type="entry name" value="MFS_trans_sf"/>
</dbReference>
<evidence type="ECO:0000256" key="1">
    <source>
        <dbReference type="ARBA" id="ARBA00004141"/>
    </source>
</evidence>
<dbReference type="SUPFAM" id="SSF103473">
    <property type="entry name" value="MFS general substrate transporter"/>
    <property type="match status" value="1"/>
</dbReference>